<gene>
    <name evidence="3" type="primary">si:ch211-248a14.8</name>
</gene>
<feature type="transmembrane region" description="Helical" evidence="1">
    <location>
        <begin position="51"/>
        <end position="71"/>
    </location>
</feature>
<protein>
    <submittedName>
        <fullName evidence="3">Uncharacterized protein si:ch211-248a14.8</fullName>
    </submittedName>
</protein>
<evidence type="ECO:0000313" key="2">
    <source>
        <dbReference type="Proteomes" id="UP000515152"/>
    </source>
</evidence>
<keyword evidence="1" id="KW-0472">Membrane</keyword>
<dbReference type="OrthoDB" id="9943635at2759"/>
<dbReference type="GeneID" id="122130313"/>
<name>A0A8M1KGI4_CLUHA</name>
<feature type="transmembrane region" description="Helical" evidence="1">
    <location>
        <begin position="91"/>
        <end position="117"/>
    </location>
</feature>
<feature type="transmembrane region" description="Helical" evidence="1">
    <location>
        <begin position="153"/>
        <end position="173"/>
    </location>
</feature>
<dbReference type="RefSeq" id="XP_042560949.1">
    <property type="nucleotide sequence ID" value="XM_042705015.1"/>
</dbReference>
<dbReference type="Proteomes" id="UP000515152">
    <property type="component" value="Unplaced"/>
</dbReference>
<feature type="transmembrane region" description="Helical" evidence="1">
    <location>
        <begin position="180"/>
        <end position="204"/>
    </location>
</feature>
<reference evidence="3" key="1">
    <citation type="submission" date="2025-08" db="UniProtKB">
        <authorList>
            <consortium name="RefSeq"/>
        </authorList>
    </citation>
    <scope>IDENTIFICATION</scope>
</reference>
<keyword evidence="1" id="KW-1133">Transmembrane helix</keyword>
<feature type="transmembrane region" description="Helical" evidence="1">
    <location>
        <begin position="240"/>
        <end position="262"/>
    </location>
</feature>
<keyword evidence="2" id="KW-1185">Reference proteome</keyword>
<proteinExistence type="predicted"/>
<keyword evidence="1" id="KW-0812">Transmembrane</keyword>
<feature type="transmembrane region" description="Helical" evidence="1">
    <location>
        <begin position="210"/>
        <end position="228"/>
    </location>
</feature>
<sequence>MEIHQGARKGKLSKCFTWICKRKSLALRRCLSDVLSTSGLSISSSESWKSLLLPILLFCAILLALVLYAQVERLHSFVCGIFIPQYHYPYVVPLTFAQVLIISLALLALHGVCVISLRPYSLGLGERMLVPAVCGSAQAVLEHWARANAHSGLYPLFTRLLPVLCVVWSHIFTLTATPSLYLTCLLAGVTLGSITITVAVGVHFVEPLEWVYSPLSVLLHSFSLTWMAKVAEAERRHASVFDCYFSLVVTRCFVLGFLSLLHPDGPRALGEGNWHSLLFLGYLLAILLLGALQHLLVDMTALYFSPLAAALLYAAHELALPFYSLL</sequence>
<evidence type="ECO:0000256" key="1">
    <source>
        <dbReference type="SAM" id="Phobius"/>
    </source>
</evidence>
<accession>A0A8M1KGI4</accession>
<dbReference type="AlphaFoldDB" id="A0A8M1KGI4"/>
<feature type="transmembrane region" description="Helical" evidence="1">
    <location>
        <begin position="274"/>
        <end position="292"/>
    </location>
</feature>
<organism evidence="2 3">
    <name type="scientific">Clupea harengus</name>
    <name type="common">Atlantic herring</name>
    <dbReference type="NCBI Taxonomy" id="7950"/>
    <lineage>
        <taxon>Eukaryota</taxon>
        <taxon>Metazoa</taxon>
        <taxon>Chordata</taxon>
        <taxon>Craniata</taxon>
        <taxon>Vertebrata</taxon>
        <taxon>Euteleostomi</taxon>
        <taxon>Actinopterygii</taxon>
        <taxon>Neopterygii</taxon>
        <taxon>Teleostei</taxon>
        <taxon>Clupei</taxon>
        <taxon>Clupeiformes</taxon>
        <taxon>Clupeoidei</taxon>
        <taxon>Clupeidae</taxon>
        <taxon>Clupea</taxon>
    </lineage>
</organism>
<dbReference type="KEGG" id="char:122130313"/>
<feature type="transmembrane region" description="Helical" evidence="1">
    <location>
        <begin position="301"/>
        <end position="323"/>
    </location>
</feature>
<evidence type="ECO:0000313" key="3">
    <source>
        <dbReference type="RefSeq" id="XP_042560949.1"/>
    </source>
</evidence>